<gene>
    <name evidence="2" type="ORF">WP3W19E03_09930</name>
</gene>
<evidence type="ECO:0000313" key="2">
    <source>
        <dbReference type="EMBL" id="BBR38468.1"/>
    </source>
</evidence>
<name>A0A6S5C7K5_AERVE</name>
<feature type="transmembrane region" description="Helical" evidence="1">
    <location>
        <begin position="67"/>
        <end position="91"/>
    </location>
</feature>
<keyword evidence="1" id="KW-1133">Transmembrane helix</keyword>
<reference evidence="2 3" key="1">
    <citation type="submission" date="2019-12" db="EMBL/GenBank/DDBJ databases">
        <title>complete genome sequences of Aeromonas veronii str. WP3-W19-ESBL-03 isolated from wastewater treatment plant effluent.</title>
        <authorList>
            <person name="Sekizuka T."/>
            <person name="Itokawa K."/>
            <person name="Yatsu K."/>
            <person name="Inamine Y."/>
            <person name="Kuroda M."/>
        </authorList>
    </citation>
    <scope>NUCLEOTIDE SEQUENCE [LARGE SCALE GENOMIC DNA]</scope>
    <source>
        <strain evidence="2 3">WP3-W19-ESBL-03</strain>
    </source>
</reference>
<dbReference type="Proteomes" id="UP000515442">
    <property type="component" value="Chromosome"/>
</dbReference>
<organism evidence="2 3">
    <name type="scientific">Aeromonas veronii</name>
    <dbReference type="NCBI Taxonomy" id="654"/>
    <lineage>
        <taxon>Bacteria</taxon>
        <taxon>Pseudomonadati</taxon>
        <taxon>Pseudomonadota</taxon>
        <taxon>Gammaproteobacteria</taxon>
        <taxon>Aeromonadales</taxon>
        <taxon>Aeromonadaceae</taxon>
        <taxon>Aeromonas</taxon>
    </lineage>
</organism>
<sequence>MNRVIAVIYGVAGLWFLLLASPRSLGEAAVKYAFAAILLFFAYRRFRASSKNAAEYVKQEDGAWLQLTVVPAAPPILWFPAVLSIILGAGVVGSGMAYLWVLGLIFALLTWLVLLQDHRGGNPTAPRRFRVNPEGIETDGTFLRKDDIHDLRIRNKFAGGVEIVYDANQGIPTGVTMGLAGRRALAEVAYRVEVEAAGKAYVLAAGLDEVTAKGVATEIGKALNLAMPAS</sequence>
<dbReference type="RefSeq" id="WP_043851120.1">
    <property type="nucleotide sequence ID" value="NZ_AP022038.1"/>
</dbReference>
<feature type="transmembrane region" description="Helical" evidence="1">
    <location>
        <begin position="97"/>
        <end position="115"/>
    </location>
</feature>
<dbReference type="EMBL" id="AP022038">
    <property type="protein sequence ID" value="BBR38468.1"/>
    <property type="molecule type" value="Genomic_DNA"/>
</dbReference>
<protein>
    <submittedName>
        <fullName evidence="2">Uncharacterized protein</fullName>
    </submittedName>
</protein>
<evidence type="ECO:0000313" key="3">
    <source>
        <dbReference type="Proteomes" id="UP000515442"/>
    </source>
</evidence>
<dbReference type="AlphaFoldDB" id="A0A6S5C7K5"/>
<accession>A0A6S5C7K5</accession>
<feature type="transmembrane region" description="Helical" evidence="1">
    <location>
        <begin position="30"/>
        <end position="46"/>
    </location>
</feature>
<keyword evidence="1" id="KW-0472">Membrane</keyword>
<keyword evidence="1" id="KW-0812">Transmembrane</keyword>
<evidence type="ECO:0000256" key="1">
    <source>
        <dbReference type="SAM" id="Phobius"/>
    </source>
</evidence>
<proteinExistence type="predicted"/>